<dbReference type="InterPro" id="IPR027417">
    <property type="entry name" value="P-loop_NTPase"/>
</dbReference>
<organism evidence="5 6">
    <name type="scientific">Novosphingobium fluoreni</name>
    <dbReference type="NCBI Taxonomy" id="1391222"/>
    <lineage>
        <taxon>Bacteria</taxon>
        <taxon>Pseudomonadati</taxon>
        <taxon>Pseudomonadota</taxon>
        <taxon>Alphaproteobacteria</taxon>
        <taxon>Sphingomonadales</taxon>
        <taxon>Sphingomonadaceae</taxon>
        <taxon>Novosphingobium</taxon>
    </lineage>
</organism>
<reference evidence="5 6" key="1">
    <citation type="submission" date="2020-08" db="EMBL/GenBank/DDBJ databases">
        <title>Genomic Encyclopedia of Type Strains, Phase IV (KMG-IV): sequencing the most valuable type-strain genomes for metagenomic binning, comparative biology and taxonomic classification.</title>
        <authorList>
            <person name="Goeker M."/>
        </authorList>
    </citation>
    <scope>NUCLEOTIDE SEQUENCE [LARGE SCALE GENOMIC DNA]</scope>
    <source>
        <strain evidence="5 6">DSM 27568</strain>
    </source>
</reference>
<dbReference type="Pfam" id="PF00005">
    <property type="entry name" value="ABC_tran"/>
    <property type="match status" value="2"/>
</dbReference>
<dbReference type="GO" id="GO:0016887">
    <property type="term" value="F:ATP hydrolysis activity"/>
    <property type="evidence" value="ECO:0007669"/>
    <property type="project" value="InterPro"/>
</dbReference>
<dbReference type="CDD" id="cd03221">
    <property type="entry name" value="ABCF_EF-3"/>
    <property type="match status" value="1"/>
</dbReference>
<dbReference type="Proteomes" id="UP000561459">
    <property type="component" value="Unassembled WGS sequence"/>
</dbReference>
<dbReference type="PROSITE" id="PS50893">
    <property type="entry name" value="ABC_TRANSPORTER_2"/>
    <property type="match status" value="2"/>
</dbReference>
<dbReference type="Gene3D" id="3.40.50.300">
    <property type="entry name" value="P-loop containing nucleotide triphosphate hydrolases"/>
    <property type="match status" value="2"/>
</dbReference>
<evidence type="ECO:0000259" key="4">
    <source>
        <dbReference type="PROSITE" id="PS50893"/>
    </source>
</evidence>
<dbReference type="EMBL" id="JACIDY010000002">
    <property type="protein sequence ID" value="MBB3939684.1"/>
    <property type="molecule type" value="Genomic_DNA"/>
</dbReference>
<dbReference type="GO" id="GO:0005524">
    <property type="term" value="F:ATP binding"/>
    <property type="evidence" value="ECO:0007669"/>
    <property type="project" value="UniProtKB-KW"/>
</dbReference>
<keyword evidence="2" id="KW-0547">Nucleotide-binding</keyword>
<evidence type="ECO:0000313" key="6">
    <source>
        <dbReference type="Proteomes" id="UP000561459"/>
    </source>
</evidence>
<gene>
    <name evidence="5" type="ORF">GGR39_001324</name>
</gene>
<feature type="domain" description="ABC transporter" evidence="4">
    <location>
        <begin position="5"/>
        <end position="233"/>
    </location>
</feature>
<evidence type="ECO:0000256" key="3">
    <source>
        <dbReference type="ARBA" id="ARBA00022840"/>
    </source>
</evidence>
<evidence type="ECO:0000313" key="5">
    <source>
        <dbReference type="EMBL" id="MBB3939684.1"/>
    </source>
</evidence>
<proteinExistence type="predicted"/>
<dbReference type="InterPro" id="IPR003593">
    <property type="entry name" value="AAA+_ATPase"/>
</dbReference>
<dbReference type="SUPFAM" id="SSF52540">
    <property type="entry name" value="P-loop containing nucleoside triphosphate hydrolases"/>
    <property type="match status" value="2"/>
</dbReference>
<dbReference type="PANTHER" id="PTHR19211:SF6">
    <property type="entry name" value="BLL7188 PROTEIN"/>
    <property type="match status" value="1"/>
</dbReference>
<keyword evidence="1" id="KW-0677">Repeat</keyword>
<name>A0A7W6C101_9SPHN</name>
<dbReference type="SMART" id="SM00382">
    <property type="entry name" value="AAA"/>
    <property type="match status" value="2"/>
</dbReference>
<evidence type="ECO:0000256" key="1">
    <source>
        <dbReference type="ARBA" id="ARBA00022737"/>
    </source>
</evidence>
<keyword evidence="3" id="KW-0067">ATP-binding</keyword>
<dbReference type="FunFam" id="3.40.50.300:FF:001320">
    <property type="entry name" value="Heme ABC transporter ATP-binding protein"/>
    <property type="match status" value="1"/>
</dbReference>
<accession>A0A7W6C101</accession>
<comment type="caution">
    <text evidence="5">The sequence shown here is derived from an EMBL/GenBank/DDBJ whole genome shotgun (WGS) entry which is preliminary data.</text>
</comment>
<dbReference type="InterPro" id="IPR017871">
    <property type="entry name" value="ABC_transporter-like_CS"/>
</dbReference>
<dbReference type="InterPro" id="IPR003439">
    <property type="entry name" value="ABC_transporter-like_ATP-bd"/>
</dbReference>
<sequence length="529" mass="56167">MSSFLTLSNLCAATPDGRPLFHDLTLSVGAERVGLVGRNGSGKSTLLRTITGEATPLAGTVLCTGTIGMLAQAWHPDQTVADAIGVAQPLATLSRIEAGHGDAADFDAADWALPAAIDSALHQVALGGIDLQRLMGTLSGGEQTRIGMARLLIAPPDLLLLDEPTNNLDLTGREAIARLIAEWRGGVVVASHDRELLEGMDRIVELRTIGNRIIGGGWSAFAAIREAERAAAQDELTRGEAALKAARASAQTAREAKQRRDKAGRAFAAKGSEPKILLGAQAQRAENSGGQARRLAKAQIDEATRDRDEAHTRVEILTPLTIDLPASGLPASSEIVTLEQATVQLGDRTLGPWTLAVQGPQRLAVTGPNGAGKSTLLRLIAGQILPSSGLVRSRRERIVMLDQHVGALDRHDTLVGNLKRLHPTLDEEAVRAACARFAFRNREAERIVGTFSGGELLRAGLAAALSEPASPWMIILDEPTNHLDIESIETLEQALRSFDGALLVASHDIRFLKALNLTGSVRVDAPILH</sequence>
<dbReference type="PANTHER" id="PTHR19211">
    <property type="entry name" value="ATP-BINDING TRANSPORT PROTEIN-RELATED"/>
    <property type="match status" value="1"/>
</dbReference>
<evidence type="ECO:0000256" key="2">
    <source>
        <dbReference type="ARBA" id="ARBA00022741"/>
    </source>
</evidence>
<feature type="domain" description="ABC transporter" evidence="4">
    <location>
        <begin position="333"/>
        <end position="527"/>
    </location>
</feature>
<protein>
    <submittedName>
        <fullName evidence="5">ATPase subunit of ABC transporter with duplicated ATPase domains</fullName>
    </submittedName>
</protein>
<dbReference type="InterPro" id="IPR050611">
    <property type="entry name" value="ABCF"/>
</dbReference>
<keyword evidence="6" id="KW-1185">Reference proteome</keyword>
<dbReference type="PROSITE" id="PS00211">
    <property type="entry name" value="ABC_TRANSPORTER_1"/>
    <property type="match status" value="1"/>
</dbReference>
<dbReference type="AlphaFoldDB" id="A0A7W6C101"/>